<comment type="subcellular location">
    <subcellularLocation>
        <location evidence="1">Nucleus</location>
    </subcellularLocation>
</comment>
<sequence length="210" mass="23581">MWDSRQKRRPRCQQAQEKTTARQAAKLCSLTPRASQPTVLTTTTLHQPQTVCRHWLRGLCMKGNGCGFLHQFDKRRMPTCRFFAKYNECREPDCPFKHSLEDVKDCNMFKLGFCIHGKLCRYRHASLKAPPMPTFEAALIGTPGHLHGAPSFVQRYQLGLVNEETISGNIRPTSTLGPGLPPLPPGPPPQRSKVVNRPLAINANPALDDE</sequence>
<feature type="zinc finger region" description="C3H1-type" evidence="9">
    <location>
        <begin position="74"/>
        <end position="101"/>
    </location>
</feature>
<feature type="domain" description="C3H1-type" evidence="11">
    <location>
        <begin position="105"/>
        <end position="127"/>
    </location>
</feature>
<evidence type="ECO:0000256" key="1">
    <source>
        <dbReference type="ARBA" id="ARBA00004123"/>
    </source>
</evidence>
<dbReference type="GO" id="GO:0006397">
    <property type="term" value="P:mRNA processing"/>
    <property type="evidence" value="ECO:0007669"/>
    <property type="project" value="UniProtKB-KW"/>
</dbReference>
<dbReference type="GO" id="GO:0008270">
    <property type="term" value="F:zinc ion binding"/>
    <property type="evidence" value="ECO:0007669"/>
    <property type="project" value="UniProtKB-KW"/>
</dbReference>
<evidence type="ECO:0000313" key="13">
    <source>
        <dbReference type="Proteomes" id="UP000002009"/>
    </source>
</evidence>
<accession>C1FE11</accession>
<dbReference type="SMART" id="SM00356">
    <property type="entry name" value="ZnF_C3H1"/>
    <property type="match status" value="3"/>
</dbReference>
<feature type="domain" description="C3H1-type" evidence="11">
    <location>
        <begin position="74"/>
        <end position="101"/>
    </location>
</feature>
<feature type="zinc finger region" description="C3H1-type" evidence="9">
    <location>
        <begin position="105"/>
        <end position="127"/>
    </location>
</feature>
<dbReference type="InterPro" id="IPR000571">
    <property type="entry name" value="Znf_CCCH"/>
</dbReference>
<dbReference type="PROSITE" id="PS50103">
    <property type="entry name" value="ZF_C3H1"/>
    <property type="match status" value="3"/>
</dbReference>
<dbReference type="GeneID" id="8250153"/>
<dbReference type="SUPFAM" id="SSF90229">
    <property type="entry name" value="CCCH zinc finger"/>
    <property type="match status" value="1"/>
</dbReference>
<protein>
    <recommendedName>
        <fullName evidence="11">C3H1-type domain-containing protein</fullName>
    </recommendedName>
</protein>
<feature type="zinc finger region" description="C3H1-type" evidence="9">
    <location>
        <begin position="47"/>
        <end position="73"/>
    </location>
</feature>
<dbReference type="AlphaFoldDB" id="C1FE11"/>
<proteinExistence type="predicted"/>
<evidence type="ECO:0000256" key="9">
    <source>
        <dbReference type="PROSITE-ProRule" id="PRU00723"/>
    </source>
</evidence>
<dbReference type="EMBL" id="CP001574">
    <property type="protein sequence ID" value="ACO68880.1"/>
    <property type="molecule type" value="Genomic_DNA"/>
</dbReference>
<evidence type="ECO:0000313" key="12">
    <source>
        <dbReference type="EMBL" id="ACO68880.1"/>
    </source>
</evidence>
<keyword evidence="3 9" id="KW-0479">Metal-binding</keyword>
<dbReference type="KEGG" id="mis:MICPUN_55259"/>
<dbReference type="eggNOG" id="KOG1040">
    <property type="taxonomic scope" value="Eukaryota"/>
</dbReference>
<dbReference type="Proteomes" id="UP000002009">
    <property type="component" value="Chromosome 1"/>
</dbReference>
<keyword evidence="7" id="KW-0694">RNA-binding</keyword>
<dbReference type="OMA" id="EDVKDCN"/>
<dbReference type="PANTHER" id="PTHR23102">
    <property type="entry name" value="CLEAVAGE AND POLYADENYLATION SPECIFICITY FACTOR SUBUNIT 4-RELATED"/>
    <property type="match status" value="1"/>
</dbReference>
<dbReference type="Gene3D" id="4.10.1000.10">
    <property type="entry name" value="Zinc finger, CCCH-type"/>
    <property type="match status" value="1"/>
</dbReference>
<organism evidence="12 13">
    <name type="scientific">Micromonas commoda (strain RCC299 / NOUM17 / CCMP2709)</name>
    <name type="common">Picoplanktonic green alga</name>
    <dbReference type="NCBI Taxonomy" id="296587"/>
    <lineage>
        <taxon>Eukaryota</taxon>
        <taxon>Viridiplantae</taxon>
        <taxon>Chlorophyta</taxon>
        <taxon>Mamiellophyceae</taxon>
        <taxon>Mamiellales</taxon>
        <taxon>Mamiellaceae</taxon>
        <taxon>Micromonas</taxon>
    </lineage>
</organism>
<dbReference type="STRING" id="296587.C1FE11"/>
<keyword evidence="2" id="KW-0507">mRNA processing</keyword>
<dbReference type="RefSeq" id="XP_002507622.1">
    <property type="nucleotide sequence ID" value="XM_002507576.1"/>
</dbReference>
<dbReference type="InterPro" id="IPR036855">
    <property type="entry name" value="Znf_CCCH_sf"/>
</dbReference>
<dbReference type="GO" id="GO:0003723">
    <property type="term" value="F:RNA binding"/>
    <property type="evidence" value="ECO:0007669"/>
    <property type="project" value="UniProtKB-KW"/>
</dbReference>
<keyword evidence="8" id="KW-0539">Nucleus</keyword>
<dbReference type="InterPro" id="IPR045348">
    <property type="entry name" value="CPSF4/Yth1"/>
</dbReference>
<dbReference type="InParanoid" id="C1FE11"/>
<evidence type="ECO:0000256" key="8">
    <source>
        <dbReference type="ARBA" id="ARBA00023242"/>
    </source>
</evidence>
<dbReference type="PANTHER" id="PTHR23102:SF24">
    <property type="entry name" value="CLEAVAGE AND POLYADENYLATION SPECIFICITY FACTOR SUBUNIT 4"/>
    <property type="match status" value="1"/>
</dbReference>
<evidence type="ECO:0000256" key="3">
    <source>
        <dbReference type="ARBA" id="ARBA00022723"/>
    </source>
</evidence>
<keyword evidence="13" id="KW-1185">Reference proteome</keyword>
<keyword evidence="5 9" id="KW-0863">Zinc-finger</keyword>
<feature type="region of interest" description="Disordered" evidence="10">
    <location>
        <begin position="169"/>
        <end position="210"/>
    </location>
</feature>
<name>C1FE11_MICCC</name>
<keyword evidence="4" id="KW-0677">Repeat</keyword>
<gene>
    <name evidence="12" type="ORF">MICPUN_55259</name>
</gene>
<feature type="compositionally biased region" description="Pro residues" evidence="10">
    <location>
        <begin position="179"/>
        <end position="190"/>
    </location>
</feature>
<feature type="domain" description="C3H1-type" evidence="11">
    <location>
        <begin position="47"/>
        <end position="73"/>
    </location>
</feature>
<keyword evidence="6 9" id="KW-0862">Zinc</keyword>
<evidence type="ECO:0000256" key="6">
    <source>
        <dbReference type="ARBA" id="ARBA00022833"/>
    </source>
</evidence>
<evidence type="ECO:0000259" key="11">
    <source>
        <dbReference type="PROSITE" id="PS50103"/>
    </source>
</evidence>
<evidence type="ECO:0000256" key="4">
    <source>
        <dbReference type="ARBA" id="ARBA00022737"/>
    </source>
</evidence>
<dbReference type="FunFam" id="4.10.1000.10:FF:000017">
    <property type="entry name" value="Cleavage and polyadenylation specificity factor 30 kDa subunit"/>
    <property type="match status" value="1"/>
</dbReference>
<evidence type="ECO:0000256" key="10">
    <source>
        <dbReference type="SAM" id="MobiDB-lite"/>
    </source>
</evidence>
<dbReference type="OrthoDB" id="306690at2759"/>
<evidence type="ECO:0000256" key="2">
    <source>
        <dbReference type="ARBA" id="ARBA00022664"/>
    </source>
</evidence>
<dbReference type="GO" id="GO:0005634">
    <property type="term" value="C:nucleus"/>
    <property type="evidence" value="ECO:0007669"/>
    <property type="project" value="UniProtKB-SubCell"/>
</dbReference>
<evidence type="ECO:0000256" key="5">
    <source>
        <dbReference type="ARBA" id="ARBA00022771"/>
    </source>
</evidence>
<reference evidence="12 13" key="1">
    <citation type="journal article" date="2009" name="Science">
        <title>Green evolution and dynamic adaptations revealed by genomes of the marine picoeukaryotes Micromonas.</title>
        <authorList>
            <person name="Worden A.Z."/>
            <person name="Lee J.H."/>
            <person name="Mock T."/>
            <person name="Rouze P."/>
            <person name="Simmons M.P."/>
            <person name="Aerts A.L."/>
            <person name="Allen A.E."/>
            <person name="Cuvelier M.L."/>
            <person name="Derelle E."/>
            <person name="Everett M.V."/>
            <person name="Foulon E."/>
            <person name="Grimwood J."/>
            <person name="Gundlach H."/>
            <person name="Henrissat B."/>
            <person name="Napoli C."/>
            <person name="McDonald S.M."/>
            <person name="Parker M.S."/>
            <person name="Rombauts S."/>
            <person name="Salamov A."/>
            <person name="Von Dassow P."/>
            <person name="Badger J.H."/>
            <person name="Coutinho P.M."/>
            <person name="Demir E."/>
            <person name="Dubchak I."/>
            <person name="Gentemann C."/>
            <person name="Eikrem W."/>
            <person name="Gready J.E."/>
            <person name="John U."/>
            <person name="Lanier W."/>
            <person name="Lindquist E.A."/>
            <person name="Lucas S."/>
            <person name="Mayer K.F."/>
            <person name="Moreau H."/>
            <person name="Not F."/>
            <person name="Otillar R."/>
            <person name="Panaud O."/>
            <person name="Pangilinan J."/>
            <person name="Paulsen I."/>
            <person name="Piegu B."/>
            <person name="Poliakov A."/>
            <person name="Robbens S."/>
            <person name="Schmutz J."/>
            <person name="Toulza E."/>
            <person name="Wyss T."/>
            <person name="Zelensky A."/>
            <person name="Zhou K."/>
            <person name="Armbrust E.V."/>
            <person name="Bhattacharya D."/>
            <person name="Goodenough U.W."/>
            <person name="Van de Peer Y."/>
            <person name="Grigoriev I.V."/>
        </authorList>
    </citation>
    <scope>NUCLEOTIDE SEQUENCE [LARGE SCALE GENOMIC DNA]</scope>
    <source>
        <strain evidence="13">RCC299 / NOUM17</strain>
    </source>
</reference>
<evidence type="ECO:0000256" key="7">
    <source>
        <dbReference type="ARBA" id="ARBA00022884"/>
    </source>
</evidence>